<dbReference type="PROSITE" id="PS51294">
    <property type="entry name" value="HTH_MYB"/>
    <property type="match status" value="3"/>
</dbReference>
<keyword evidence="2" id="KW-0238">DNA-binding</keyword>
<evidence type="ECO:0000256" key="3">
    <source>
        <dbReference type="ARBA" id="ARBA00023163"/>
    </source>
</evidence>
<dbReference type="InParanoid" id="A0A1X2HDB7"/>
<dbReference type="OMA" id="MANFTHP"/>
<evidence type="ECO:0008006" key="13">
    <source>
        <dbReference type="Google" id="ProtNLM"/>
    </source>
</evidence>
<dbReference type="GO" id="GO:0042795">
    <property type="term" value="P:snRNA transcription by RNA polymerase II"/>
    <property type="evidence" value="ECO:0007669"/>
    <property type="project" value="TreeGrafter"/>
</dbReference>
<organism evidence="11 12">
    <name type="scientific">Syncephalastrum racemosum</name>
    <name type="common">Filamentous fungus</name>
    <dbReference type="NCBI Taxonomy" id="13706"/>
    <lineage>
        <taxon>Eukaryota</taxon>
        <taxon>Fungi</taxon>
        <taxon>Fungi incertae sedis</taxon>
        <taxon>Mucoromycota</taxon>
        <taxon>Mucoromycotina</taxon>
        <taxon>Mucoromycetes</taxon>
        <taxon>Mucorales</taxon>
        <taxon>Syncephalastraceae</taxon>
        <taxon>Syncephalastrum</taxon>
    </lineage>
</organism>
<comment type="caution">
    <text evidence="11">The sequence shown here is derived from an EMBL/GenBank/DDBJ whole genome shotgun (WGS) entry which is preliminary data.</text>
</comment>
<feature type="domain" description="Myb-like" evidence="7">
    <location>
        <begin position="255"/>
        <end position="308"/>
    </location>
</feature>
<keyword evidence="1" id="KW-0805">Transcription regulation</keyword>
<feature type="domain" description="C2H2-type" evidence="8">
    <location>
        <begin position="502"/>
        <end position="532"/>
    </location>
</feature>
<dbReference type="InterPro" id="IPR017930">
    <property type="entry name" value="Myb_dom"/>
</dbReference>
<dbReference type="PROSITE" id="PS50157">
    <property type="entry name" value="ZINC_FINGER_C2H2_2"/>
    <property type="match status" value="1"/>
</dbReference>
<feature type="region of interest" description="Disordered" evidence="6">
    <location>
        <begin position="49"/>
        <end position="121"/>
    </location>
</feature>
<name>A0A1X2HDB7_SYNRA</name>
<keyword evidence="12" id="KW-1185">Reference proteome</keyword>
<dbReference type="InterPro" id="IPR051575">
    <property type="entry name" value="Myb-like_DNA-bd"/>
</dbReference>
<dbReference type="Pfam" id="PF13921">
    <property type="entry name" value="Myb_DNA-bind_6"/>
    <property type="match status" value="1"/>
</dbReference>
<feature type="compositionally biased region" description="Low complexity" evidence="6">
    <location>
        <begin position="581"/>
        <end position="594"/>
    </location>
</feature>
<feature type="region of interest" description="Disordered" evidence="6">
    <location>
        <begin position="442"/>
        <end position="480"/>
    </location>
</feature>
<evidence type="ECO:0000256" key="5">
    <source>
        <dbReference type="PROSITE-ProRule" id="PRU00042"/>
    </source>
</evidence>
<evidence type="ECO:0000259" key="8">
    <source>
        <dbReference type="PROSITE" id="PS50157"/>
    </source>
</evidence>
<evidence type="ECO:0000259" key="9">
    <source>
        <dbReference type="PROSITE" id="PS51293"/>
    </source>
</evidence>
<dbReference type="OrthoDB" id="2143914at2759"/>
<dbReference type="InterPro" id="IPR036236">
    <property type="entry name" value="Znf_C2H2_sf"/>
</dbReference>
<gene>
    <name evidence="11" type="ORF">BCR43DRAFT_524842</name>
</gene>
<feature type="compositionally biased region" description="Low complexity" evidence="6">
    <location>
        <begin position="220"/>
        <end position="232"/>
    </location>
</feature>
<keyword evidence="5" id="KW-0863">Zinc-finger</keyword>
<dbReference type="STRING" id="13706.A0A1X2HDB7"/>
<dbReference type="SUPFAM" id="SSF46689">
    <property type="entry name" value="Homeodomain-like"/>
    <property type="match status" value="2"/>
</dbReference>
<dbReference type="GO" id="GO:0008270">
    <property type="term" value="F:zinc ion binding"/>
    <property type="evidence" value="ECO:0007669"/>
    <property type="project" value="UniProtKB-KW"/>
</dbReference>
<dbReference type="Gene3D" id="1.10.10.60">
    <property type="entry name" value="Homeodomain-like"/>
    <property type="match status" value="3"/>
</dbReference>
<dbReference type="InterPro" id="IPR017884">
    <property type="entry name" value="SANT_dom"/>
</dbReference>
<feature type="compositionally biased region" description="Polar residues" evidence="6">
    <location>
        <begin position="109"/>
        <end position="121"/>
    </location>
</feature>
<dbReference type="SUPFAM" id="SSF57667">
    <property type="entry name" value="beta-beta-alpha zinc fingers"/>
    <property type="match status" value="1"/>
</dbReference>
<evidence type="ECO:0000313" key="12">
    <source>
        <dbReference type="Proteomes" id="UP000242180"/>
    </source>
</evidence>
<dbReference type="GO" id="GO:0042796">
    <property type="term" value="P:snRNA transcription by RNA polymerase III"/>
    <property type="evidence" value="ECO:0007669"/>
    <property type="project" value="TreeGrafter"/>
</dbReference>
<dbReference type="GO" id="GO:0019185">
    <property type="term" value="C:snRNA-activating protein complex"/>
    <property type="evidence" value="ECO:0007669"/>
    <property type="project" value="TreeGrafter"/>
</dbReference>
<dbReference type="Gene3D" id="3.30.160.60">
    <property type="entry name" value="Classic Zinc Finger"/>
    <property type="match status" value="2"/>
</dbReference>
<feature type="compositionally biased region" description="Low complexity" evidence="6">
    <location>
        <begin position="66"/>
        <end position="79"/>
    </location>
</feature>
<dbReference type="EMBL" id="MCGN01000005">
    <property type="protein sequence ID" value="ORY96805.1"/>
    <property type="molecule type" value="Genomic_DNA"/>
</dbReference>
<protein>
    <recommendedName>
        <fullName evidence="13">Homeodomain-like protein</fullName>
    </recommendedName>
</protein>
<dbReference type="PROSITE" id="PS00028">
    <property type="entry name" value="ZINC_FINGER_C2H2_1"/>
    <property type="match status" value="1"/>
</dbReference>
<feature type="domain" description="HTH myb-type" evidence="10">
    <location>
        <begin position="365"/>
        <end position="414"/>
    </location>
</feature>
<evidence type="ECO:0000256" key="1">
    <source>
        <dbReference type="ARBA" id="ARBA00023015"/>
    </source>
</evidence>
<dbReference type="SMART" id="SM00717">
    <property type="entry name" value="SANT"/>
    <property type="match status" value="3"/>
</dbReference>
<feature type="region of interest" description="Disordered" evidence="6">
    <location>
        <begin position="220"/>
        <end position="264"/>
    </location>
</feature>
<dbReference type="PROSITE" id="PS50090">
    <property type="entry name" value="MYB_LIKE"/>
    <property type="match status" value="3"/>
</dbReference>
<dbReference type="GO" id="GO:0001006">
    <property type="term" value="F:RNA polymerase III type 3 promoter sequence-specific DNA binding"/>
    <property type="evidence" value="ECO:0007669"/>
    <property type="project" value="TreeGrafter"/>
</dbReference>
<keyword evidence="4" id="KW-0539">Nucleus</keyword>
<feature type="domain" description="SANT" evidence="9">
    <location>
        <begin position="312"/>
        <end position="360"/>
    </location>
</feature>
<dbReference type="InterPro" id="IPR013087">
    <property type="entry name" value="Znf_C2H2_type"/>
</dbReference>
<dbReference type="InterPro" id="IPR009057">
    <property type="entry name" value="Homeodomain-like_sf"/>
</dbReference>
<feature type="domain" description="HTH myb-type" evidence="10">
    <location>
        <begin position="255"/>
        <end position="304"/>
    </location>
</feature>
<keyword evidence="5" id="KW-0862">Zinc</keyword>
<proteinExistence type="predicted"/>
<feature type="domain" description="HTH myb-type" evidence="10">
    <location>
        <begin position="309"/>
        <end position="363"/>
    </location>
</feature>
<feature type="domain" description="Myb-like" evidence="7">
    <location>
        <begin position="309"/>
        <end position="359"/>
    </location>
</feature>
<evidence type="ECO:0000259" key="7">
    <source>
        <dbReference type="PROSITE" id="PS50090"/>
    </source>
</evidence>
<feature type="region of interest" description="Disordered" evidence="6">
    <location>
        <begin position="567"/>
        <end position="594"/>
    </location>
</feature>
<evidence type="ECO:0000256" key="6">
    <source>
        <dbReference type="SAM" id="MobiDB-lite"/>
    </source>
</evidence>
<feature type="domain" description="Myb-like" evidence="7">
    <location>
        <begin position="360"/>
        <end position="410"/>
    </location>
</feature>
<sequence>MTWQTLRQHGDIRKDRFHHLYNYGPPPFEQDADDHGLQPILKLDANKHAQDHHDPFGLSGPSPHSAHANNNNNNNNHNNQHPTQQPVSSASSLSGTLPTFTFVSHHPNTHSNTQNQLSSHLQLPVQHALRQPHTNQLAHTTFIHHGLDEPNDRTDHDATGLADRSPSLAHSFGQFSSIDPSHHIMANFTHPYGVSGMYNSVDIAHMVSSPVLTVPDLPTTLPPLNTAAPPLNQSRDPPDTVDDGPEPKRQKPSPKISRERAPWTPEEDNLLRLAVQLYGDKTEKWAKIAACVPGRTNKNCRKRWFHSLDPSLRKGAWTDEEDQLLREGVIKYPNQWSKIADTLEGRTDDQCAKRWRESLDPAIDRSEWTEAEDKRLMEKYEEFGSRWQKIAQFFDGRPGLHCRNRWRKLQRMIQMKKEKEMAATALGPNAFVNGFSDELRHAPRPVMDTTSSSSSSDTSSAGSTAAGSSLNGSHGQILSPLPRHDAQQELDPAELHSDLNPYGCDIPGCYASFPQSTGLFYHMKSAHPNLDGVDKPYRCAMPSCSKRYKNINGLQYHLREAKGSSGHGLFAVRPRSNNLPQQSQQQAQQVVSHT</sequence>
<accession>A0A1X2HDB7</accession>
<dbReference type="AlphaFoldDB" id="A0A1X2HDB7"/>
<dbReference type="Proteomes" id="UP000242180">
    <property type="component" value="Unassembled WGS sequence"/>
</dbReference>
<keyword evidence="5" id="KW-0479">Metal-binding</keyword>
<dbReference type="GO" id="GO:0000978">
    <property type="term" value="F:RNA polymerase II cis-regulatory region sequence-specific DNA binding"/>
    <property type="evidence" value="ECO:0007669"/>
    <property type="project" value="TreeGrafter"/>
</dbReference>
<feature type="compositionally biased region" description="Polar residues" evidence="6">
    <location>
        <begin position="80"/>
        <end position="102"/>
    </location>
</feature>
<keyword evidence="3" id="KW-0804">Transcription</keyword>
<evidence type="ECO:0000313" key="11">
    <source>
        <dbReference type="EMBL" id="ORY96805.1"/>
    </source>
</evidence>
<reference evidence="11 12" key="1">
    <citation type="submission" date="2016-07" db="EMBL/GenBank/DDBJ databases">
        <title>Pervasive Adenine N6-methylation of Active Genes in Fungi.</title>
        <authorList>
            <consortium name="DOE Joint Genome Institute"/>
            <person name="Mondo S.J."/>
            <person name="Dannebaum R.O."/>
            <person name="Kuo R.C."/>
            <person name="Labutti K."/>
            <person name="Haridas S."/>
            <person name="Kuo A."/>
            <person name="Salamov A."/>
            <person name="Ahrendt S.R."/>
            <person name="Lipzen A."/>
            <person name="Sullivan W."/>
            <person name="Andreopoulos W.B."/>
            <person name="Clum A."/>
            <person name="Lindquist E."/>
            <person name="Daum C."/>
            <person name="Ramamoorthy G.K."/>
            <person name="Gryganskyi A."/>
            <person name="Culley D."/>
            <person name="Magnuson J.K."/>
            <person name="James T.Y."/>
            <person name="O'Malley M.A."/>
            <person name="Stajich J.E."/>
            <person name="Spatafora J.W."/>
            <person name="Visel A."/>
            <person name="Grigoriev I.V."/>
        </authorList>
    </citation>
    <scope>NUCLEOTIDE SEQUENCE [LARGE SCALE GENOMIC DNA]</scope>
    <source>
        <strain evidence="11 12">NRRL 2496</strain>
    </source>
</reference>
<dbReference type="InterPro" id="IPR001005">
    <property type="entry name" value="SANT/Myb"/>
</dbReference>
<dbReference type="Pfam" id="PF00249">
    <property type="entry name" value="Myb_DNA-binding"/>
    <property type="match status" value="1"/>
</dbReference>
<dbReference type="CDD" id="cd00167">
    <property type="entry name" value="SANT"/>
    <property type="match status" value="3"/>
</dbReference>
<evidence type="ECO:0000259" key="10">
    <source>
        <dbReference type="PROSITE" id="PS51294"/>
    </source>
</evidence>
<evidence type="ECO:0000256" key="2">
    <source>
        <dbReference type="ARBA" id="ARBA00023125"/>
    </source>
</evidence>
<dbReference type="SMART" id="SM00355">
    <property type="entry name" value="ZnF_C2H2"/>
    <property type="match status" value="2"/>
</dbReference>
<dbReference type="PROSITE" id="PS51293">
    <property type="entry name" value="SANT"/>
    <property type="match status" value="1"/>
</dbReference>
<evidence type="ECO:0000256" key="4">
    <source>
        <dbReference type="ARBA" id="ARBA00023242"/>
    </source>
</evidence>
<feature type="compositionally biased region" description="Low complexity" evidence="6">
    <location>
        <begin position="448"/>
        <end position="469"/>
    </location>
</feature>
<dbReference type="PANTHER" id="PTHR46621:SF1">
    <property type="entry name" value="SNRNA-ACTIVATING PROTEIN COMPLEX SUBUNIT 4"/>
    <property type="match status" value="1"/>
</dbReference>
<dbReference type="PANTHER" id="PTHR46621">
    <property type="entry name" value="SNRNA-ACTIVATING PROTEIN COMPLEX SUBUNIT 4"/>
    <property type="match status" value="1"/>
</dbReference>